<protein>
    <submittedName>
        <fullName evidence="1">Uncharacterized protein</fullName>
    </submittedName>
</protein>
<proteinExistence type="predicted"/>
<name>A0AAF0T7T3_SOLVR</name>
<sequence length="32" mass="3542">MLKKCLGDPTHIVPTESIGVKDSQSLLEEPIY</sequence>
<evidence type="ECO:0000313" key="2">
    <source>
        <dbReference type="Proteomes" id="UP001234989"/>
    </source>
</evidence>
<dbReference type="EMBL" id="CP133612">
    <property type="protein sequence ID" value="WMV07959.1"/>
    <property type="molecule type" value="Genomic_DNA"/>
</dbReference>
<organism evidence="1 2">
    <name type="scientific">Solanum verrucosum</name>
    <dbReference type="NCBI Taxonomy" id="315347"/>
    <lineage>
        <taxon>Eukaryota</taxon>
        <taxon>Viridiplantae</taxon>
        <taxon>Streptophyta</taxon>
        <taxon>Embryophyta</taxon>
        <taxon>Tracheophyta</taxon>
        <taxon>Spermatophyta</taxon>
        <taxon>Magnoliopsida</taxon>
        <taxon>eudicotyledons</taxon>
        <taxon>Gunneridae</taxon>
        <taxon>Pentapetalae</taxon>
        <taxon>asterids</taxon>
        <taxon>lamiids</taxon>
        <taxon>Solanales</taxon>
        <taxon>Solanaceae</taxon>
        <taxon>Solanoideae</taxon>
        <taxon>Solaneae</taxon>
        <taxon>Solanum</taxon>
    </lineage>
</organism>
<gene>
    <name evidence="1" type="ORF">MTR67_001344</name>
</gene>
<dbReference type="AlphaFoldDB" id="A0AAF0T7T3"/>
<dbReference type="Proteomes" id="UP001234989">
    <property type="component" value="Chromosome 1"/>
</dbReference>
<accession>A0AAF0T7T3</accession>
<evidence type="ECO:0000313" key="1">
    <source>
        <dbReference type="EMBL" id="WMV07959.1"/>
    </source>
</evidence>
<keyword evidence="2" id="KW-1185">Reference proteome</keyword>
<reference evidence="1" key="1">
    <citation type="submission" date="2023-08" db="EMBL/GenBank/DDBJ databases">
        <title>A de novo genome assembly of Solanum verrucosum Schlechtendal, a Mexican diploid species geographically isolated from the other diploid A-genome species in potato relatives.</title>
        <authorList>
            <person name="Hosaka K."/>
        </authorList>
    </citation>
    <scope>NUCLEOTIDE SEQUENCE</scope>
    <source>
        <tissue evidence="1">Young leaves</tissue>
    </source>
</reference>